<dbReference type="PANTHER" id="PTHR42923:SF42">
    <property type="entry name" value="AMINE OXIDASE DOMAIN-CONTAINING PROTEIN"/>
    <property type="match status" value="1"/>
</dbReference>
<dbReference type="AlphaFoldDB" id="A0A3N4K3Z7"/>
<dbReference type="OrthoDB" id="5977668at2759"/>
<dbReference type="GO" id="GO:0016491">
    <property type="term" value="F:oxidoreductase activity"/>
    <property type="evidence" value="ECO:0007669"/>
    <property type="project" value="InterPro"/>
</dbReference>
<dbReference type="PANTHER" id="PTHR42923">
    <property type="entry name" value="PROTOPORPHYRINOGEN OXIDASE"/>
    <property type="match status" value="1"/>
</dbReference>
<protein>
    <submittedName>
        <fullName evidence="2">FAD/NAD(P)-binding domain-containing protein</fullName>
    </submittedName>
</protein>
<keyword evidence="3" id="KW-1185">Reference proteome</keyword>
<name>A0A3N4K3Z7_9PEZI</name>
<dbReference type="Gene3D" id="3.50.50.60">
    <property type="entry name" value="FAD/NAD(P)-binding domain"/>
    <property type="match status" value="2"/>
</dbReference>
<gene>
    <name evidence="2" type="ORF">L873DRAFT_1825438</name>
</gene>
<evidence type="ECO:0000313" key="2">
    <source>
        <dbReference type="EMBL" id="RPB05297.1"/>
    </source>
</evidence>
<accession>A0A3N4K3Z7</accession>
<dbReference type="Pfam" id="PF01593">
    <property type="entry name" value="Amino_oxidase"/>
    <property type="match status" value="1"/>
</dbReference>
<dbReference type="Proteomes" id="UP000276215">
    <property type="component" value="Unassembled WGS sequence"/>
</dbReference>
<dbReference type="InterPro" id="IPR036188">
    <property type="entry name" value="FAD/NAD-bd_sf"/>
</dbReference>
<dbReference type="SUPFAM" id="SSF51905">
    <property type="entry name" value="FAD/NAD(P)-binding domain"/>
    <property type="match status" value="1"/>
</dbReference>
<evidence type="ECO:0000259" key="1">
    <source>
        <dbReference type="Pfam" id="PF01593"/>
    </source>
</evidence>
<dbReference type="STRING" id="1336337.A0A3N4K3Z7"/>
<evidence type="ECO:0000313" key="3">
    <source>
        <dbReference type="Proteomes" id="UP000276215"/>
    </source>
</evidence>
<dbReference type="EMBL" id="ML120354">
    <property type="protein sequence ID" value="RPB05297.1"/>
    <property type="molecule type" value="Genomic_DNA"/>
</dbReference>
<dbReference type="InterPro" id="IPR050464">
    <property type="entry name" value="Zeta_carotene_desat/Oxidored"/>
</dbReference>
<sequence length="441" mass="48602">MTSQPPRKKRVIVVGSGLAGLTVAYLLHNDPKCEYEVEIFESGPRPSLDATTLPTNLEIDIPMRTFSKNYYRTLYTLYKHLKLPIRSEKFTYIFTTLSSSAHSQPETYHTHPSNFHTFPAPAPGVSLLSHILTLATLYLAYAHFTLCTLLLQPGEDETLSSWLRRSRLPDWAVRGYLLPMFSSVGTCSIQEVMSFPARDITGYRRAMLFRRHYVATGGVGVIRQRLLSGVPIRLNRRVSRVVKTDHGLSVSLHGSGDKVEVADAVIFAVPPDVVAGAYKPLAPALSQIPTAKVKVYAHTDRRVLTPTYPLISRRFGSVKDHVAIHLTTTDTHTSATEVHAGVLVSTNPQIVPEKDKVIMEAGYTRVLRTVGSRRIVNALLDGVDGDAQGWRNGDEGVWIVGGWCWDGIVLLEGCVRSAVRVWEEGFGGGMEDLGRVGSGGL</sequence>
<proteinExistence type="predicted"/>
<reference evidence="2 3" key="1">
    <citation type="journal article" date="2018" name="Nat. Ecol. Evol.">
        <title>Pezizomycetes genomes reveal the molecular basis of ectomycorrhizal truffle lifestyle.</title>
        <authorList>
            <person name="Murat C."/>
            <person name="Payen T."/>
            <person name="Noel B."/>
            <person name="Kuo A."/>
            <person name="Morin E."/>
            <person name="Chen J."/>
            <person name="Kohler A."/>
            <person name="Krizsan K."/>
            <person name="Balestrini R."/>
            <person name="Da Silva C."/>
            <person name="Montanini B."/>
            <person name="Hainaut M."/>
            <person name="Levati E."/>
            <person name="Barry K.W."/>
            <person name="Belfiori B."/>
            <person name="Cichocki N."/>
            <person name="Clum A."/>
            <person name="Dockter R.B."/>
            <person name="Fauchery L."/>
            <person name="Guy J."/>
            <person name="Iotti M."/>
            <person name="Le Tacon F."/>
            <person name="Lindquist E.A."/>
            <person name="Lipzen A."/>
            <person name="Malagnac F."/>
            <person name="Mello A."/>
            <person name="Molinier V."/>
            <person name="Miyauchi S."/>
            <person name="Poulain J."/>
            <person name="Riccioni C."/>
            <person name="Rubini A."/>
            <person name="Sitrit Y."/>
            <person name="Splivallo R."/>
            <person name="Traeger S."/>
            <person name="Wang M."/>
            <person name="Zifcakova L."/>
            <person name="Wipf D."/>
            <person name="Zambonelli A."/>
            <person name="Paolocci F."/>
            <person name="Nowrousian M."/>
            <person name="Ottonello S."/>
            <person name="Baldrian P."/>
            <person name="Spatafora J.W."/>
            <person name="Henrissat B."/>
            <person name="Nagy L.G."/>
            <person name="Aury J.M."/>
            <person name="Wincker P."/>
            <person name="Grigoriev I.V."/>
            <person name="Bonfante P."/>
            <person name="Martin F.M."/>
        </authorList>
    </citation>
    <scope>NUCLEOTIDE SEQUENCE [LARGE SCALE GENOMIC DNA]</scope>
    <source>
        <strain evidence="2 3">120613-1</strain>
    </source>
</reference>
<organism evidence="2 3">
    <name type="scientific">Choiromyces venosus 120613-1</name>
    <dbReference type="NCBI Taxonomy" id="1336337"/>
    <lineage>
        <taxon>Eukaryota</taxon>
        <taxon>Fungi</taxon>
        <taxon>Dikarya</taxon>
        <taxon>Ascomycota</taxon>
        <taxon>Pezizomycotina</taxon>
        <taxon>Pezizomycetes</taxon>
        <taxon>Pezizales</taxon>
        <taxon>Tuberaceae</taxon>
        <taxon>Choiromyces</taxon>
    </lineage>
</organism>
<feature type="domain" description="Amine oxidase" evidence="1">
    <location>
        <begin position="18"/>
        <end position="303"/>
    </location>
</feature>
<dbReference type="InterPro" id="IPR002937">
    <property type="entry name" value="Amino_oxidase"/>
</dbReference>